<dbReference type="EMBL" id="CYSF01000007">
    <property type="protein sequence ID" value="CUH84307.1"/>
    <property type="molecule type" value="Genomic_DNA"/>
</dbReference>
<organism evidence="1 2">
    <name type="scientific">Thalassovita mediterranea</name>
    <dbReference type="NCBI Taxonomy" id="340021"/>
    <lineage>
        <taxon>Bacteria</taxon>
        <taxon>Pseudomonadati</taxon>
        <taxon>Pseudomonadota</taxon>
        <taxon>Alphaproteobacteria</taxon>
        <taxon>Rhodobacterales</taxon>
        <taxon>Roseobacteraceae</taxon>
        <taxon>Thalassovita</taxon>
    </lineage>
</organism>
<evidence type="ECO:0000313" key="2">
    <source>
        <dbReference type="Proteomes" id="UP000051681"/>
    </source>
</evidence>
<keyword evidence="2" id="KW-1185">Reference proteome</keyword>
<accession>A0A0N7M1U8</accession>
<name>A0A0N7M1U8_9RHOB</name>
<gene>
    <name evidence="1" type="ORF">TM5383_01515</name>
</gene>
<protein>
    <submittedName>
        <fullName evidence="1">Uncharacterized protein</fullName>
    </submittedName>
</protein>
<dbReference type="AlphaFoldDB" id="A0A0N7M1U8"/>
<reference evidence="1 2" key="1">
    <citation type="submission" date="2015-09" db="EMBL/GenBank/DDBJ databases">
        <authorList>
            <consortium name="Swine Surveillance"/>
        </authorList>
    </citation>
    <scope>NUCLEOTIDE SEQUENCE [LARGE SCALE GENOMIC DNA]</scope>
    <source>
        <strain evidence="1 2">CECT 8383</strain>
    </source>
</reference>
<dbReference type="Proteomes" id="UP000051681">
    <property type="component" value="Unassembled WGS sequence"/>
</dbReference>
<evidence type="ECO:0000313" key="1">
    <source>
        <dbReference type="EMBL" id="CUH84307.1"/>
    </source>
</evidence>
<proteinExistence type="predicted"/>
<sequence length="83" mass="9510">MPPWDVFPEYSLGGAGWYGEMPSRFLLEFTKWYCLLGPDARNAYKAELSIPVAWEGFLEEVEAGSIRKIWPELCLARLSWAPV</sequence>